<organism evidence="1 2">
    <name type="scientific">Geodia barretti</name>
    <name type="common">Barrett's horny sponge</name>
    <dbReference type="NCBI Taxonomy" id="519541"/>
    <lineage>
        <taxon>Eukaryota</taxon>
        <taxon>Metazoa</taxon>
        <taxon>Porifera</taxon>
        <taxon>Demospongiae</taxon>
        <taxon>Heteroscleromorpha</taxon>
        <taxon>Tetractinellida</taxon>
        <taxon>Astrophorina</taxon>
        <taxon>Geodiidae</taxon>
        <taxon>Geodia</taxon>
    </lineage>
</organism>
<dbReference type="AlphaFoldDB" id="A0AA35STB6"/>
<reference evidence="1" key="1">
    <citation type="submission" date="2023-03" db="EMBL/GenBank/DDBJ databases">
        <authorList>
            <person name="Steffen K."/>
            <person name="Cardenas P."/>
        </authorList>
    </citation>
    <scope>NUCLEOTIDE SEQUENCE</scope>
</reference>
<gene>
    <name evidence="1" type="ORF">GBAR_LOCUS20069</name>
</gene>
<dbReference type="InterPro" id="IPR015813">
    <property type="entry name" value="Pyrv/PenolPyrv_kinase-like_dom"/>
</dbReference>
<accession>A0AA35STB6</accession>
<protein>
    <recommendedName>
        <fullName evidence="3">HpcH/HpaI aldolase/citrate lyase domain-containing protein</fullName>
    </recommendedName>
</protein>
<evidence type="ECO:0008006" key="3">
    <source>
        <dbReference type="Google" id="ProtNLM"/>
    </source>
</evidence>
<evidence type="ECO:0000313" key="2">
    <source>
        <dbReference type="Proteomes" id="UP001174909"/>
    </source>
</evidence>
<keyword evidence="2" id="KW-1185">Reference proteome</keyword>
<name>A0AA35STB6_GEOBA</name>
<dbReference type="EMBL" id="CASHTH010002825">
    <property type="protein sequence ID" value="CAI8035790.1"/>
    <property type="molecule type" value="Genomic_DNA"/>
</dbReference>
<comment type="caution">
    <text evidence="1">The sequence shown here is derived from an EMBL/GenBank/DDBJ whole genome shotgun (WGS) entry which is preliminary data.</text>
</comment>
<proteinExistence type="predicted"/>
<dbReference type="GO" id="GO:0003824">
    <property type="term" value="F:catalytic activity"/>
    <property type="evidence" value="ECO:0007669"/>
    <property type="project" value="InterPro"/>
</dbReference>
<dbReference type="SUPFAM" id="SSF51621">
    <property type="entry name" value="Phosphoenolpyruvate/pyruvate domain"/>
    <property type="match status" value="1"/>
</dbReference>
<evidence type="ECO:0000313" key="1">
    <source>
        <dbReference type="EMBL" id="CAI8035790.1"/>
    </source>
</evidence>
<dbReference type="InterPro" id="IPR040442">
    <property type="entry name" value="Pyrv_kinase-like_dom_sf"/>
</dbReference>
<dbReference type="Proteomes" id="UP001174909">
    <property type="component" value="Unassembled WGS sequence"/>
</dbReference>
<dbReference type="Gene3D" id="3.20.20.60">
    <property type="entry name" value="Phosphoenolpyruvate-binding domains"/>
    <property type="match status" value="1"/>
</dbReference>
<sequence length="166" mass="18534">MPKRVNKAIELLEQDQPVYYTGSHTGANLTYEAGKEMAKTWADYINLGMEHGPFDLVGLENFMRGLVDGGPTNSGHRTPAVVVELPMDGSSPDVIRANAWQLRQLLAIGVHGLLLCHAESPEAVKAFVECCRYPFPDDWRRYATERRTQGFSRTGICSTHLGHFCR</sequence>